<accession>A0A4U6D3P4</accession>
<dbReference type="InterPro" id="IPR013325">
    <property type="entry name" value="RNA_pol_sigma_r2"/>
</dbReference>
<dbReference type="InterPro" id="IPR014284">
    <property type="entry name" value="RNA_pol_sigma-70_dom"/>
</dbReference>
<gene>
    <name evidence="7" type="ORF">FDK13_19550</name>
</gene>
<feature type="domain" description="RNA polymerase sigma-70 region 2" evidence="5">
    <location>
        <begin position="25"/>
        <end position="87"/>
    </location>
</feature>
<dbReference type="InterPro" id="IPR013324">
    <property type="entry name" value="RNA_pol_sigma_r3/r4-like"/>
</dbReference>
<comment type="similarity">
    <text evidence="1">Belongs to the sigma-70 factor family. ECF subfamily.</text>
</comment>
<organism evidence="7 8">
    <name type="scientific">Dyadobacter frigoris</name>
    <dbReference type="NCBI Taxonomy" id="2576211"/>
    <lineage>
        <taxon>Bacteria</taxon>
        <taxon>Pseudomonadati</taxon>
        <taxon>Bacteroidota</taxon>
        <taxon>Cytophagia</taxon>
        <taxon>Cytophagales</taxon>
        <taxon>Spirosomataceae</taxon>
        <taxon>Dyadobacter</taxon>
    </lineage>
</organism>
<dbReference type="GO" id="GO:0006352">
    <property type="term" value="P:DNA-templated transcription initiation"/>
    <property type="evidence" value="ECO:0007669"/>
    <property type="project" value="InterPro"/>
</dbReference>
<evidence type="ECO:0000259" key="5">
    <source>
        <dbReference type="Pfam" id="PF04542"/>
    </source>
</evidence>
<keyword evidence="2" id="KW-0805">Transcription regulation</keyword>
<evidence type="ECO:0000256" key="4">
    <source>
        <dbReference type="ARBA" id="ARBA00023163"/>
    </source>
</evidence>
<dbReference type="InterPro" id="IPR036388">
    <property type="entry name" value="WH-like_DNA-bd_sf"/>
</dbReference>
<dbReference type="CDD" id="cd06171">
    <property type="entry name" value="Sigma70_r4"/>
    <property type="match status" value="1"/>
</dbReference>
<dbReference type="InterPro" id="IPR007627">
    <property type="entry name" value="RNA_pol_sigma70_r2"/>
</dbReference>
<dbReference type="Proteomes" id="UP000304900">
    <property type="component" value="Unassembled WGS sequence"/>
</dbReference>
<dbReference type="OrthoDB" id="9150024at2"/>
<dbReference type="SUPFAM" id="SSF88946">
    <property type="entry name" value="Sigma2 domain of RNA polymerase sigma factors"/>
    <property type="match status" value="1"/>
</dbReference>
<feature type="domain" description="RNA polymerase sigma factor 70 region 4 type 2" evidence="6">
    <location>
        <begin position="127"/>
        <end position="177"/>
    </location>
</feature>
<dbReference type="AlphaFoldDB" id="A0A4U6D3P4"/>
<keyword evidence="3" id="KW-0731">Sigma factor</keyword>
<evidence type="ECO:0000313" key="7">
    <source>
        <dbReference type="EMBL" id="TKT90528.1"/>
    </source>
</evidence>
<dbReference type="Gene3D" id="1.10.10.10">
    <property type="entry name" value="Winged helix-like DNA-binding domain superfamily/Winged helix DNA-binding domain"/>
    <property type="match status" value="1"/>
</dbReference>
<comment type="caution">
    <text evidence="7">The sequence shown here is derived from an EMBL/GenBank/DDBJ whole genome shotgun (WGS) entry which is preliminary data.</text>
</comment>
<dbReference type="PANTHER" id="PTHR43133:SF46">
    <property type="entry name" value="RNA POLYMERASE SIGMA-70 FACTOR ECF SUBFAMILY"/>
    <property type="match status" value="1"/>
</dbReference>
<protein>
    <submittedName>
        <fullName evidence="7">Sigma-70 family RNA polymerase sigma factor</fullName>
    </submittedName>
</protein>
<dbReference type="PANTHER" id="PTHR43133">
    <property type="entry name" value="RNA POLYMERASE ECF-TYPE SIGMA FACTO"/>
    <property type="match status" value="1"/>
</dbReference>
<keyword evidence="8" id="KW-1185">Reference proteome</keyword>
<evidence type="ECO:0000313" key="8">
    <source>
        <dbReference type="Proteomes" id="UP000304900"/>
    </source>
</evidence>
<dbReference type="SUPFAM" id="SSF88659">
    <property type="entry name" value="Sigma3 and sigma4 domains of RNA polymerase sigma factors"/>
    <property type="match status" value="1"/>
</dbReference>
<dbReference type="Pfam" id="PF04542">
    <property type="entry name" value="Sigma70_r2"/>
    <property type="match status" value="1"/>
</dbReference>
<dbReference type="InterPro" id="IPR039425">
    <property type="entry name" value="RNA_pol_sigma-70-like"/>
</dbReference>
<dbReference type="NCBIfam" id="TIGR02937">
    <property type="entry name" value="sigma70-ECF"/>
    <property type="match status" value="1"/>
</dbReference>
<sequence length="201" mass="23432">MKNGIEDIELWKSFKDGQQTAFSLLYRRYVTVLYKYGLKITPDNELVEDVIQDLFVDLWKSRENLTDPDSVKYYLFTVLRRKIVRCINSSGNTEQLDDENQKHVIHVESVEHLIVNEEESGILVSSIQHAVSNLPARQQEVINLRYFHNFSHPEISDMMGISLQSVHNTLQKAMKSLQQQINPKLDLIIVLSMFFYSDLNL</sequence>
<evidence type="ECO:0000256" key="3">
    <source>
        <dbReference type="ARBA" id="ARBA00023082"/>
    </source>
</evidence>
<dbReference type="EMBL" id="SZVO01000009">
    <property type="protein sequence ID" value="TKT90528.1"/>
    <property type="molecule type" value="Genomic_DNA"/>
</dbReference>
<dbReference type="InterPro" id="IPR013249">
    <property type="entry name" value="RNA_pol_sigma70_r4_t2"/>
</dbReference>
<evidence type="ECO:0000259" key="6">
    <source>
        <dbReference type="Pfam" id="PF08281"/>
    </source>
</evidence>
<proteinExistence type="inferred from homology"/>
<keyword evidence="4" id="KW-0804">Transcription</keyword>
<reference evidence="7 8" key="1">
    <citation type="submission" date="2019-05" db="EMBL/GenBank/DDBJ databases">
        <title>Dyadobacter AR-3-8 sp. nov., isolated from arctic soil.</title>
        <authorList>
            <person name="Chaudhary D.K."/>
        </authorList>
    </citation>
    <scope>NUCLEOTIDE SEQUENCE [LARGE SCALE GENOMIC DNA]</scope>
    <source>
        <strain evidence="7 8">AR-3-8</strain>
    </source>
</reference>
<dbReference type="GO" id="GO:0016987">
    <property type="term" value="F:sigma factor activity"/>
    <property type="evidence" value="ECO:0007669"/>
    <property type="project" value="UniProtKB-KW"/>
</dbReference>
<dbReference type="GO" id="GO:0003677">
    <property type="term" value="F:DNA binding"/>
    <property type="evidence" value="ECO:0007669"/>
    <property type="project" value="InterPro"/>
</dbReference>
<dbReference type="Pfam" id="PF08281">
    <property type="entry name" value="Sigma70_r4_2"/>
    <property type="match status" value="1"/>
</dbReference>
<dbReference type="RefSeq" id="WP_137341696.1">
    <property type="nucleotide sequence ID" value="NZ_BSQH01000002.1"/>
</dbReference>
<dbReference type="Gene3D" id="1.10.1740.10">
    <property type="match status" value="1"/>
</dbReference>
<evidence type="ECO:0000256" key="1">
    <source>
        <dbReference type="ARBA" id="ARBA00010641"/>
    </source>
</evidence>
<name>A0A4U6D3P4_9BACT</name>
<evidence type="ECO:0000256" key="2">
    <source>
        <dbReference type="ARBA" id="ARBA00023015"/>
    </source>
</evidence>